<dbReference type="InterPro" id="IPR011050">
    <property type="entry name" value="Pectin_lyase_fold/virulence"/>
</dbReference>
<dbReference type="SUPFAM" id="SSF117074">
    <property type="entry name" value="Hypothetical protein PA1324"/>
    <property type="match status" value="1"/>
</dbReference>
<evidence type="ECO:0000313" key="4">
    <source>
        <dbReference type="EMBL" id="MCM2373704.1"/>
    </source>
</evidence>
<feature type="non-terminal residue" evidence="4">
    <location>
        <position position="2668"/>
    </location>
</feature>
<organism evidence="4 5">
    <name type="scientific">Aporhodopirellula aestuarii</name>
    <dbReference type="NCBI Taxonomy" id="2950107"/>
    <lineage>
        <taxon>Bacteria</taxon>
        <taxon>Pseudomonadati</taxon>
        <taxon>Planctomycetota</taxon>
        <taxon>Planctomycetia</taxon>
        <taxon>Pirellulales</taxon>
        <taxon>Pirellulaceae</taxon>
        <taxon>Aporhodopirellula</taxon>
    </lineage>
</organism>
<dbReference type="PANTHER" id="PTHR46580">
    <property type="entry name" value="SENSOR KINASE-RELATED"/>
    <property type="match status" value="1"/>
</dbReference>
<dbReference type="Pfam" id="PF19078">
    <property type="entry name" value="Big_12"/>
    <property type="match status" value="2"/>
</dbReference>
<dbReference type="NCBIfam" id="NF041518">
    <property type="entry name" value="choice_anch_Q"/>
    <property type="match status" value="1"/>
</dbReference>
<dbReference type="SUPFAM" id="SSF69318">
    <property type="entry name" value="Integrin alpha N-terminal domain"/>
    <property type="match status" value="1"/>
</dbReference>
<dbReference type="Gene3D" id="2.60.40.10">
    <property type="entry name" value="Immunoglobulins"/>
    <property type="match status" value="3"/>
</dbReference>
<dbReference type="InterPro" id="IPR002126">
    <property type="entry name" value="Cadherin-like_dom"/>
</dbReference>
<gene>
    <name evidence="4" type="ORF">NB063_24075</name>
</gene>
<feature type="region of interest" description="Disordered" evidence="2">
    <location>
        <begin position="350"/>
        <end position="372"/>
    </location>
</feature>
<evidence type="ECO:0000256" key="1">
    <source>
        <dbReference type="ARBA" id="ARBA00022729"/>
    </source>
</evidence>
<accession>A0ABT0UAI2</accession>
<dbReference type="RefSeq" id="WP_250931515.1">
    <property type="nucleotide sequence ID" value="NZ_JAMQBK010000064.1"/>
</dbReference>
<dbReference type="InterPro" id="IPR011042">
    <property type="entry name" value="6-blade_b-propeller_TolB-like"/>
</dbReference>
<dbReference type="InterPro" id="IPR013517">
    <property type="entry name" value="FG-GAP"/>
</dbReference>
<dbReference type="SUPFAM" id="SSF82171">
    <property type="entry name" value="DPP6 N-terminal domain-like"/>
    <property type="match status" value="2"/>
</dbReference>
<dbReference type="SUPFAM" id="SSF51126">
    <property type="entry name" value="Pectin lyase-like"/>
    <property type="match status" value="1"/>
</dbReference>
<dbReference type="InterPro" id="IPR013783">
    <property type="entry name" value="Ig-like_fold"/>
</dbReference>
<keyword evidence="5" id="KW-1185">Reference proteome</keyword>
<dbReference type="Proteomes" id="UP001202961">
    <property type="component" value="Unassembled WGS sequence"/>
</dbReference>
<evidence type="ECO:0000313" key="5">
    <source>
        <dbReference type="Proteomes" id="UP001202961"/>
    </source>
</evidence>
<dbReference type="InterPro" id="IPR044048">
    <property type="entry name" value="Big_12"/>
</dbReference>
<dbReference type="PROSITE" id="PS50268">
    <property type="entry name" value="CADHERIN_2"/>
    <property type="match status" value="1"/>
</dbReference>
<evidence type="ECO:0000259" key="3">
    <source>
        <dbReference type="PROSITE" id="PS50268"/>
    </source>
</evidence>
<reference evidence="4 5" key="1">
    <citation type="journal article" date="2022" name="Syst. Appl. Microbiol.">
        <title>Rhodopirellula aestuarii sp. nov., a novel member of the genus Rhodopirellula isolated from brackish sediments collected in the Tagus River estuary, Portugal.</title>
        <authorList>
            <person name="Vitorino I.R."/>
            <person name="Klimek D."/>
            <person name="Calusinska M."/>
            <person name="Lobo-da-Cunha A."/>
            <person name="Vasconcelos V."/>
            <person name="Lage O.M."/>
        </authorList>
    </citation>
    <scope>NUCLEOTIDE SEQUENCE [LARGE SCALE GENOMIC DNA]</scope>
    <source>
        <strain evidence="4 5">ICT_H3.1</strain>
    </source>
</reference>
<dbReference type="InterPro" id="IPR028994">
    <property type="entry name" value="Integrin_alpha_N"/>
</dbReference>
<dbReference type="InterPro" id="IPR011659">
    <property type="entry name" value="WD40"/>
</dbReference>
<feature type="domain" description="Cadherin" evidence="3">
    <location>
        <begin position="2138"/>
        <end position="2224"/>
    </location>
</feature>
<dbReference type="InterPro" id="IPR059226">
    <property type="entry name" value="Choice_anch_Q_dom"/>
</dbReference>
<comment type="caution">
    <text evidence="4">The sequence shown here is derived from an EMBL/GenBank/DDBJ whole genome shotgun (WGS) entry which is preliminary data.</text>
</comment>
<dbReference type="PANTHER" id="PTHR46580:SF2">
    <property type="entry name" value="MAM DOMAIN-CONTAINING PROTEIN"/>
    <property type="match status" value="1"/>
</dbReference>
<dbReference type="Pfam" id="PF13517">
    <property type="entry name" value="FG-GAP_3"/>
    <property type="match status" value="2"/>
</dbReference>
<dbReference type="Pfam" id="PF07676">
    <property type="entry name" value="PD40"/>
    <property type="match status" value="2"/>
</dbReference>
<name>A0ABT0UAI2_9BACT</name>
<dbReference type="Gene3D" id="2.130.10.130">
    <property type="entry name" value="Integrin alpha, N-terminal"/>
    <property type="match status" value="1"/>
</dbReference>
<evidence type="ECO:0000256" key="2">
    <source>
        <dbReference type="SAM" id="MobiDB-lite"/>
    </source>
</evidence>
<protein>
    <submittedName>
        <fullName evidence="4">Ig-like domain-containing protein</fullName>
    </submittedName>
</protein>
<feature type="compositionally biased region" description="Low complexity" evidence="2">
    <location>
        <begin position="351"/>
        <end position="366"/>
    </location>
</feature>
<dbReference type="EMBL" id="JAMQBK010000064">
    <property type="protein sequence ID" value="MCM2373704.1"/>
    <property type="molecule type" value="Genomic_DNA"/>
</dbReference>
<sequence length="2668" mass="278045">MNPGTLRSAIIEANSASPASRTIILESGHYVIEIASVDDPASTFPYPDPKLYSAALANTSGWSNELTGDFDVTGNIAVVGDINDETIIDGNSLDRVFKLHPGARLDISRVTITGGVSPVDQGGGGILSAGTLTVRDSNIRGNVALGTSLYKAIRGGGIAAWEGSADILRTWIDDNEADYGGGVFYGAPASGSVLQSTISNNIGGGLHSHSENNILVSNSTFSANLGGQGAIYNGQRDGFGSTEAAIESESLSISGDGRYVAFVSRADELVPGDNNQNKDVYVFDRVTERFERITTSREGLDQPFPSYEVAISRNGRFVAFSAGGPAFVDNDRNEYIDVFVFDREEETFDRVSVSSNGSESNGQSGSPTISEDGRFVAFDSDASNLVSGDNNGVRDIFLFDRQARTIERISNGLGGTESDGHSTNPFISADGTHVVYQSLASNIVHNDTNNTGDVFVFDRLSRLNDRVSVSSSGVEANGTSGFSGNSKSDISDDGTWVVFQSNASNLVSGDSNGSSDVFLHNTVTDATTLVSRSQSGNIGNDVSYSPSISGDGERVSFVSRANNLVTGDLNRVDDVFLFNRTQGTTTLVSKAENGLQSNGFSLSPSISSDGTAIAFISEGNNLVSARKAITGYSRQLFISETTDNKTTSPTIQSPINSSLQASQVTVAMTDGAQHSIAGAAEVTDTLFSMNSGPLEPLITPVTNSILSSVENSDKIGKLTRIGNSPPVHPLLSQNPAIDAGSAIYSGTIDQRGVIRKIPDVGAYESVAASIAGQVFVDLDRDQIRSEIETLANGFEVIVRDRFSGKPVASHTSGGVDVFNSSPSGSGLFLISDLDAGYYDVEVKLKPNWSFSFPENRLVPGEESGVSDDEGKFFAYVSNNQVYLFNKEAQQSILASPSLTGGLSNGTKRSLKISGNGEVVVFLSSSTDLVAGDTNGHEDAFAFDIKTGTVERISRGNNGIQASWPTRSIDVNYDGRLVAFTTEFSFGHTGYQTYVRDRLAQTTEIVSVNDSGVPAVGNYSQSGNSVSISSDGRYVAFSSRSSNLVPGDTNGNGSGQDIFVFDRQERLIERVSVANGGEQVDSFPNDRSGQQSYSPVISGDGQTVVFESYASDLVPNDTNNKPDLFAFDLASHSIQRLNVSNDGLESFSIGFSSFSHSVSDDGRFIVFHTGVANLVSDDSGIANDVFVVDRLNSKIARVSLGFDGGELRVDSTFPRLSADGRLISFKTSSRSVIPNDTTIGTQTYEVANPFATPGRSTRLAFGDIVTGFDLPILPDPGKIDGRIFVDNLVPNGQYDAGEFGLSNVLVYLDANRNSAFDFGERATLTTTDGTFVFLDVPAELEYLVSVVAPSGYEYSLDRSQGIAQKVFLQAGGSITDRAFAFNQVNSTGQSSASAVRGRLFDDKNANGVFDSEIDTPLVNKEVYLDASNFGIRDANEPRELTDANGMYSFTGLSSRNVAVSTTLDSTLVHVTPLGSDFQLAQYPLFPTVQPFGNPQSIGSGDFNGDGFLDVAVALGEGNKLSIRLNDGSGGFLPDQINVDLGQSGSGPTSLVVGQFDDDSKLDVALTANFAGNVTVLLNFDPVTKSFGSTTYVKVGDEPLDIAAGQFGGDAKPDLVVVNKVGNTVQLLTNNGSGVFTAGTAVLSGGKGSSSIVVGRFSGDALDDVAVIHSSPKDTTSPFGGVTVLAGNGVGGLALQPSYYQVGALPIDSVTADFNKDGRADLAVANFSSNSISVLLGQADGSFKVQTAILGTASGAFDIAFGDVDNDGDVDLIASNLRDRNISIFRNDGPDATGDVQFQPLENIGLGQFSLAQRMPLVVANFDNDTSGPGGTGTIDIVTIPQKSDTLHVLKNRLVNGSRRVALTGLNVVTGVDFIIKPAILPPSFNVIGNPLDIFEDSAQQSITISGITKGRTTGPALQFSATSSNPSVISTASVTYAGASTGTVNYTPVADKSGSSVITVRAVDAGADGLFGGADDGIFERSFTVTVLAVNDPPVFNLLAEASAKQTDGVTTVLNFVTGVGNGGGADESSQTRNPLVVTATDTSFFTTQPAINAAGTLTFTPNPNKSGSVPVTVTLKDSGGRANGGVDTTTKTFLVNVLPVNDPPSFALIANPNRSVLQTAGPQTFNNFVASFSPGGGPDESTQTVSDYIITVDAPGIFSVFPDIDNNGTLTFTPATDRTGVATVSVRVRDTGGQANGGIDLSAAQSFTIAVTGAPDTLAPTPVITTPGISSLTNQKTFDVEVDFKEPLTAGTFTLADFTVTGASGRKSNLRDLGAGKYLIEYTSTSDGAVTFGVAASIATDLAGNPNLAAVSVARTIDSVGMTPTLDSTVALLSNAASFVVAIDFKEAATGFAITDLVVLNGTASNLQTVNATTGKYNVTITPEFDGNVTVLLPANAVTDAAGNGNLSALPLVRSFDRTAPVAVLSTDQPSTTNKTNFDVIVEFSETVSTPVKSNLIVSGGTASDPVLVSPRRYRYAITATGISVNMQFAANAVTDMAGNHNTASNSISLTIDSSTFVPALSSTSASELNTLSFPVAVDFGKSVAGFVLADVTVLNGTATNLAPVDAATGKYSLAITAPGDGDVSVLIAAGVVEDTGGNNNSASSTLVRTIDRTASRPTLTASVGTLTNQPVFTLTVDFGENVTGFTVTDVVASGATLSAPEILGNGR</sequence>
<keyword evidence="1" id="KW-0732">Signal</keyword>
<dbReference type="Gene3D" id="2.120.10.30">
    <property type="entry name" value="TolB, C-terminal domain"/>
    <property type="match status" value="3"/>
</dbReference>
<proteinExistence type="predicted"/>